<dbReference type="Gene3D" id="3.40.50.300">
    <property type="entry name" value="P-loop containing nucleotide triphosphate hydrolases"/>
    <property type="match status" value="1"/>
</dbReference>
<keyword evidence="2 8" id="KW-0812">Transmembrane</keyword>
<dbReference type="PROSITE" id="PS00211">
    <property type="entry name" value="ABC_TRANSPORTER_1"/>
    <property type="match status" value="1"/>
</dbReference>
<organism evidence="11 12">
    <name type="scientific">Thermasporomyces composti</name>
    <dbReference type="NCBI Taxonomy" id="696763"/>
    <lineage>
        <taxon>Bacteria</taxon>
        <taxon>Bacillati</taxon>
        <taxon>Actinomycetota</taxon>
        <taxon>Actinomycetes</taxon>
        <taxon>Propionibacteriales</taxon>
        <taxon>Nocardioidaceae</taxon>
        <taxon>Thermasporomyces</taxon>
    </lineage>
</organism>
<dbReference type="InterPro" id="IPR011527">
    <property type="entry name" value="ABC1_TM_dom"/>
</dbReference>
<evidence type="ECO:0000313" key="12">
    <source>
        <dbReference type="Proteomes" id="UP000256485"/>
    </source>
</evidence>
<dbReference type="GO" id="GO:0034775">
    <property type="term" value="P:glutathione transmembrane transport"/>
    <property type="evidence" value="ECO:0007669"/>
    <property type="project" value="InterPro"/>
</dbReference>
<keyword evidence="12" id="KW-1185">Reference proteome</keyword>
<feature type="transmembrane region" description="Helical" evidence="8">
    <location>
        <begin position="109"/>
        <end position="131"/>
    </location>
</feature>
<dbReference type="EMBL" id="QTUC01000001">
    <property type="protein sequence ID" value="REF37012.1"/>
    <property type="molecule type" value="Genomic_DNA"/>
</dbReference>
<evidence type="ECO:0000259" key="9">
    <source>
        <dbReference type="PROSITE" id="PS50893"/>
    </source>
</evidence>
<dbReference type="GO" id="GO:0015421">
    <property type="term" value="F:ABC-type oligopeptide transporter activity"/>
    <property type="evidence" value="ECO:0007669"/>
    <property type="project" value="TreeGrafter"/>
</dbReference>
<feature type="transmembrane region" description="Helical" evidence="8">
    <location>
        <begin position="301"/>
        <end position="325"/>
    </location>
</feature>
<evidence type="ECO:0000256" key="2">
    <source>
        <dbReference type="ARBA" id="ARBA00022692"/>
    </source>
</evidence>
<protein>
    <submittedName>
        <fullName evidence="11">ATP-binding cassette subfamily C protein CydC</fullName>
    </submittedName>
</protein>
<dbReference type="InterPro" id="IPR003593">
    <property type="entry name" value="AAA+_ATPase"/>
</dbReference>
<evidence type="ECO:0000256" key="7">
    <source>
        <dbReference type="SAM" id="MobiDB-lite"/>
    </source>
</evidence>
<reference evidence="11 12" key="1">
    <citation type="submission" date="2018-08" db="EMBL/GenBank/DDBJ databases">
        <title>Sequencing the genomes of 1000 actinobacteria strains.</title>
        <authorList>
            <person name="Klenk H.-P."/>
        </authorList>
    </citation>
    <scope>NUCLEOTIDE SEQUENCE [LARGE SCALE GENOMIC DNA]</scope>
    <source>
        <strain evidence="11 12">DSM 22891</strain>
    </source>
</reference>
<feature type="transmembrane region" description="Helical" evidence="8">
    <location>
        <begin position="77"/>
        <end position="103"/>
    </location>
</feature>
<gene>
    <name evidence="11" type="ORF">DFJ64_2448</name>
</gene>
<accession>A0A3D9V5D2</accession>
<dbReference type="SUPFAM" id="SSF90123">
    <property type="entry name" value="ABC transporter transmembrane region"/>
    <property type="match status" value="1"/>
</dbReference>
<dbReference type="GO" id="GO:0045454">
    <property type="term" value="P:cell redox homeostasis"/>
    <property type="evidence" value="ECO:0007669"/>
    <property type="project" value="InterPro"/>
</dbReference>
<dbReference type="PROSITE" id="PS50929">
    <property type="entry name" value="ABC_TM1F"/>
    <property type="match status" value="1"/>
</dbReference>
<evidence type="ECO:0000256" key="3">
    <source>
        <dbReference type="ARBA" id="ARBA00022741"/>
    </source>
</evidence>
<sequence>MTHDSTTTPRPGGSTSSNPSTGQPGALQSTSRGHAGSGGQAGPVGPSGSGGGHRATTKGPSSLAWLLRTARPELLRVLAGVLLGFAASCTAVALIATATWLVARAAEGAALVALTAAIVAVRVLGVGRGVLRYCERLVGHDAAFRVMARTRVQVYIDLERAAPAGLGRVHGGDVLTRVVSDVEAIQDLLVRAFLPIGVAALTSVAATAWLATVLPSAAVILALGLFVGGVVAPYVGRLTARWADRRMAGARGALNRSVVEVLRGLADLAAHRATGRWLDRLEREDRELTEIARRTAASSGAAAALATLAAGLTVVGQLLIGAAAADDGRLSSTMVPVLALAALAVFDVTTPLPVAAHYLAHGMRAVARLRALSELPRPALTEGHLPAPIGPLSLEARGLTVQWPGNTAPTLYDVDLTLRPGQRIAVVGESGAGKSTLVAALLGFLPPASGSVALVGRGHMRVDLADLEDDERRRAITACTQDAHMFDTTIRANLLLGRPDATDEELEEALRKVRMWAWVCRLPHGLDTPVGERGVRLSGGERQRLALARALLADPPILLLDEPTAHVDDVTATVLMRDLLVATQGRTTLLVTHRLAGLSVVDEIIVLAGGRVVQRGAPTKLIQSEGPYRRMWLRSAAKDTPSESAPTMQMSFLQRQTHSSLTPPFPTTGQESHPHEGR</sequence>
<feature type="region of interest" description="Disordered" evidence="7">
    <location>
        <begin position="1"/>
        <end position="57"/>
    </location>
</feature>
<dbReference type="GO" id="GO:0005524">
    <property type="term" value="F:ATP binding"/>
    <property type="evidence" value="ECO:0007669"/>
    <property type="project" value="UniProtKB-KW"/>
</dbReference>
<evidence type="ECO:0000256" key="4">
    <source>
        <dbReference type="ARBA" id="ARBA00022840"/>
    </source>
</evidence>
<dbReference type="InterPro" id="IPR036640">
    <property type="entry name" value="ABC1_TM_sf"/>
</dbReference>
<dbReference type="RefSeq" id="WP_115850551.1">
    <property type="nucleotide sequence ID" value="NZ_QTUC01000001.1"/>
</dbReference>
<feature type="transmembrane region" description="Helical" evidence="8">
    <location>
        <begin position="217"/>
        <end position="236"/>
    </location>
</feature>
<dbReference type="InterPro" id="IPR014223">
    <property type="entry name" value="ABC_CydC/D"/>
</dbReference>
<evidence type="ECO:0000256" key="6">
    <source>
        <dbReference type="ARBA" id="ARBA00023136"/>
    </source>
</evidence>
<dbReference type="InterPro" id="IPR039421">
    <property type="entry name" value="Type_1_exporter"/>
</dbReference>
<dbReference type="SUPFAM" id="SSF52540">
    <property type="entry name" value="P-loop containing nucleoside triphosphate hydrolases"/>
    <property type="match status" value="1"/>
</dbReference>
<feature type="compositionally biased region" description="Polar residues" evidence="7">
    <location>
        <begin position="642"/>
        <end position="671"/>
    </location>
</feature>
<dbReference type="Pfam" id="PF00005">
    <property type="entry name" value="ABC_tran"/>
    <property type="match status" value="1"/>
</dbReference>
<evidence type="ECO:0000313" key="11">
    <source>
        <dbReference type="EMBL" id="REF37012.1"/>
    </source>
</evidence>
<feature type="transmembrane region" description="Helical" evidence="8">
    <location>
        <begin position="337"/>
        <end position="360"/>
    </location>
</feature>
<dbReference type="PANTHER" id="PTHR43394">
    <property type="entry name" value="ATP-DEPENDENT PERMEASE MDL1, MITOCHONDRIAL"/>
    <property type="match status" value="1"/>
</dbReference>
<dbReference type="SMART" id="SM00382">
    <property type="entry name" value="AAA"/>
    <property type="match status" value="1"/>
</dbReference>
<proteinExistence type="predicted"/>
<feature type="compositionally biased region" description="Low complexity" evidence="7">
    <location>
        <begin position="1"/>
        <end position="25"/>
    </location>
</feature>
<dbReference type="GO" id="GO:0016887">
    <property type="term" value="F:ATP hydrolysis activity"/>
    <property type="evidence" value="ECO:0007669"/>
    <property type="project" value="InterPro"/>
</dbReference>
<feature type="transmembrane region" description="Helical" evidence="8">
    <location>
        <begin position="192"/>
        <end position="211"/>
    </location>
</feature>
<comment type="caution">
    <text evidence="11">The sequence shown here is derived from an EMBL/GenBank/DDBJ whole genome shotgun (WGS) entry which is preliminary data.</text>
</comment>
<comment type="subcellular location">
    <subcellularLocation>
        <location evidence="1">Cell membrane</location>
        <topology evidence="1">Multi-pass membrane protein</topology>
    </subcellularLocation>
</comment>
<feature type="compositionally biased region" description="Gly residues" evidence="7">
    <location>
        <begin position="35"/>
        <end position="53"/>
    </location>
</feature>
<dbReference type="InterPro" id="IPR017871">
    <property type="entry name" value="ABC_transporter-like_CS"/>
</dbReference>
<dbReference type="Gene3D" id="1.20.1560.10">
    <property type="entry name" value="ABC transporter type 1, transmembrane domain"/>
    <property type="match status" value="1"/>
</dbReference>
<dbReference type="Proteomes" id="UP000256485">
    <property type="component" value="Unassembled WGS sequence"/>
</dbReference>
<evidence type="ECO:0000259" key="10">
    <source>
        <dbReference type="PROSITE" id="PS50929"/>
    </source>
</evidence>
<keyword evidence="6 8" id="KW-0472">Membrane</keyword>
<name>A0A3D9V5D2_THECX</name>
<dbReference type="GO" id="GO:0005886">
    <property type="term" value="C:plasma membrane"/>
    <property type="evidence" value="ECO:0007669"/>
    <property type="project" value="UniProtKB-SubCell"/>
</dbReference>
<feature type="domain" description="ABC transporter" evidence="9">
    <location>
        <begin position="394"/>
        <end position="634"/>
    </location>
</feature>
<feature type="region of interest" description="Disordered" evidence="7">
    <location>
        <begin position="637"/>
        <end position="678"/>
    </location>
</feature>
<dbReference type="AlphaFoldDB" id="A0A3D9V5D2"/>
<evidence type="ECO:0000256" key="1">
    <source>
        <dbReference type="ARBA" id="ARBA00004651"/>
    </source>
</evidence>
<keyword evidence="4 11" id="KW-0067">ATP-binding</keyword>
<dbReference type="Pfam" id="PF00664">
    <property type="entry name" value="ABC_membrane"/>
    <property type="match status" value="1"/>
</dbReference>
<dbReference type="PANTHER" id="PTHR43394:SF1">
    <property type="entry name" value="ATP-BINDING CASSETTE SUB-FAMILY B MEMBER 10, MITOCHONDRIAL"/>
    <property type="match status" value="1"/>
</dbReference>
<evidence type="ECO:0000256" key="8">
    <source>
        <dbReference type="SAM" id="Phobius"/>
    </source>
</evidence>
<dbReference type="OrthoDB" id="9806127at2"/>
<dbReference type="InterPro" id="IPR003439">
    <property type="entry name" value="ABC_transporter-like_ATP-bd"/>
</dbReference>
<evidence type="ECO:0000256" key="5">
    <source>
        <dbReference type="ARBA" id="ARBA00022989"/>
    </source>
</evidence>
<keyword evidence="5 8" id="KW-1133">Transmembrane helix</keyword>
<dbReference type="InterPro" id="IPR027417">
    <property type="entry name" value="P-loop_NTPase"/>
</dbReference>
<feature type="domain" description="ABC transmembrane type-1" evidence="10">
    <location>
        <begin position="78"/>
        <end position="335"/>
    </location>
</feature>
<keyword evidence="3" id="KW-0547">Nucleotide-binding</keyword>
<dbReference type="NCBIfam" id="TIGR02868">
    <property type="entry name" value="CydC"/>
    <property type="match status" value="1"/>
</dbReference>
<dbReference type="PROSITE" id="PS50893">
    <property type="entry name" value="ABC_TRANSPORTER_2"/>
    <property type="match status" value="1"/>
</dbReference>